<proteinExistence type="predicted"/>
<dbReference type="Proteomes" id="UP000799324">
    <property type="component" value="Unassembled WGS sequence"/>
</dbReference>
<name>A0A6A6STH7_9PLEO</name>
<accession>A0A6A6STH7</accession>
<evidence type="ECO:0000313" key="1">
    <source>
        <dbReference type="EMBL" id="KAF2649738.1"/>
    </source>
</evidence>
<keyword evidence="2" id="KW-1185">Reference proteome</keyword>
<dbReference type="OrthoDB" id="3684248at2759"/>
<dbReference type="EMBL" id="MU004480">
    <property type="protein sequence ID" value="KAF2649738.1"/>
    <property type="molecule type" value="Genomic_DNA"/>
</dbReference>
<evidence type="ECO:0000313" key="2">
    <source>
        <dbReference type="Proteomes" id="UP000799324"/>
    </source>
</evidence>
<sequence>MPIFNDVLNSLVGGRPRLRSPGHRLNRVDAYRELIVFHDATNGPKPQPDSKTKLPIRTSIPRWFIEANNLWYDSVSAQSHAYYEEIDVIPAAAVGTDTWFPKTKTKHWHVIHPLQWDVVTEFSNLVLNELIKWIEESQDRFVGTSQQVEDFKAARTETAEIAKKELAKRGVKDVEREEGYLGLWDNIEADEAFHDDDHSNNLETGLTENVVK</sequence>
<gene>
    <name evidence="1" type="ORF">K491DRAFT_721372</name>
</gene>
<dbReference type="AlphaFoldDB" id="A0A6A6STH7"/>
<protein>
    <submittedName>
        <fullName evidence="1">Uncharacterized protein</fullName>
    </submittedName>
</protein>
<organism evidence="1 2">
    <name type="scientific">Lophiostoma macrostomum CBS 122681</name>
    <dbReference type="NCBI Taxonomy" id="1314788"/>
    <lineage>
        <taxon>Eukaryota</taxon>
        <taxon>Fungi</taxon>
        <taxon>Dikarya</taxon>
        <taxon>Ascomycota</taxon>
        <taxon>Pezizomycotina</taxon>
        <taxon>Dothideomycetes</taxon>
        <taxon>Pleosporomycetidae</taxon>
        <taxon>Pleosporales</taxon>
        <taxon>Lophiostomataceae</taxon>
        <taxon>Lophiostoma</taxon>
    </lineage>
</organism>
<reference evidence="1" key="1">
    <citation type="journal article" date="2020" name="Stud. Mycol.">
        <title>101 Dothideomycetes genomes: a test case for predicting lifestyles and emergence of pathogens.</title>
        <authorList>
            <person name="Haridas S."/>
            <person name="Albert R."/>
            <person name="Binder M."/>
            <person name="Bloem J."/>
            <person name="Labutti K."/>
            <person name="Salamov A."/>
            <person name="Andreopoulos B."/>
            <person name="Baker S."/>
            <person name="Barry K."/>
            <person name="Bills G."/>
            <person name="Bluhm B."/>
            <person name="Cannon C."/>
            <person name="Castanera R."/>
            <person name="Culley D."/>
            <person name="Daum C."/>
            <person name="Ezra D."/>
            <person name="Gonzalez J."/>
            <person name="Henrissat B."/>
            <person name="Kuo A."/>
            <person name="Liang C."/>
            <person name="Lipzen A."/>
            <person name="Lutzoni F."/>
            <person name="Magnuson J."/>
            <person name="Mondo S."/>
            <person name="Nolan M."/>
            <person name="Ohm R."/>
            <person name="Pangilinan J."/>
            <person name="Park H.-J."/>
            <person name="Ramirez L."/>
            <person name="Alfaro M."/>
            <person name="Sun H."/>
            <person name="Tritt A."/>
            <person name="Yoshinaga Y."/>
            <person name="Zwiers L.-H."/>
            <person name="Turgeon B."/>
            <person name="Goodwin S."/>
            <person name="Spatafora J."/>
            <person name="Crous P."/>
            <person name="Grigoriev I."/>
        </authorList>
    </citation>
    <scope>NUCLEOTIDE SEQUENCE</scope>
    <source>
        <strain evidence="1">CBS 122681</strain>
    </source>
</reference>